<evidence type="ECO:0000313" key="2">
    <source>
        <dbReference type="EMBL" id="KLT43510.1"/>
    </source>
</evidence>
<feature type="region of interest" description="Disordered" evidence="1">
    <location>
        <begin position="63"/>
        <end position="91"/>
    </location>
</feature>
<dbReference type="EMBL" id="KQ087194">
    <property type="protein sequence ID" value="KLT43510.1"/>
    <property type="molecule type" value="Genomic_DNA"/>
</dbReference>
<proteinExistence type="predicted"/>
<dbReference type="GeneID" id="28987811"/>
<protein>
    <submittedName>
        <fullName evidence="2">Uncharacterized protein</fullName>
    </submittedName>
</protein>
<dbReference type="Proteomes" id="UP000053611">
    <property type="component" value="Unassembled WGS sequence"/>
</dbReference>
<dbReference type="RefSeq" id="XP_018280001.1">
    <property type="nucleotide sequence ID" value="XM_018427208.1"/>
</dbReference>
<keyword evidence="3" id="KW-1185">Reference proteome</keyword>
<dbReference type="AlphaFoldDB" id="A0A0J0XR12"/>
<reference evidence="2 3" key="1">
    <citation type="submission" date="2015-03" db="EMBL/GenBank/DDBJ databases">
        <title>Genomics and transcriptomics of the oil-accumulating basidiomycete yeast T. oleaginosus allow insights into substrate utilization and the diverse evolutionary trajectories of mating systems in fungi.</title>
        <authorList>
            <consortium name="DOE Joint Genome Institute"/>
            <person name="Kourist R."/>
            <person name="Kracht O."/>
            <person name="Bracharz F."/>
            <person name="Lipzen A."/>
            <person name="Nolan M."/>
            <person name="Ohm R."/>
            <person name="Grigoriev I."/>
            <person name="Sun S."/>
            <person name="Heitman J."/>
            <person name="Bruck T."/>
            <person name="Nowrousian M."/>
        </authorList>
    </citation>
    <scope>NUCLEOTIDE SEQUENCE [LARGE SCALE GENOMIC DNA]</scope>
    <source>
        <strain evidence="2 3">IBC0246</strain>
    </source>
</reference>
<organism evidence="2 3">
    <name type="scientific">Cutaneotrichosporon oleaginosum</name>
    <dbReference type="NCBI Taxonomy" id="879819"/>
    <lineage>
        <taxon>Eukaryota</taxon>
        <taxon>Fungi</taxon>
        <taxon>Dikarya</taxon>
        <taxon>Basidiomycota</taxon>
        <taxon>Agaricomycotina</taxon>
        <taxon>Tremellomycetes</taxon>
        <taxon>Trichosporonales</taxon>
        <taxon>Trichosporonaceae</taxon>
        <taxon>Cutaneotrichosporon</taxon>
    </lineage>
</organism>
<gene>
    <name evidence="2" type="ORF">CC85DRAFT_48338</name>
</gene>
<sequence>MKGTVPSWGTSVTGLVGTRGSVCVRYSVQDGGRRTGERGGKWTVPIAWSIMTTSEHLMTERSGLTQCGGDRSIRGSVGDADRIGGRGQRGQPGVCGRLGDYGCLRTIERELDTHASGTNDGGGGPQYGGWRAQRLVVALRTVESITVTAGHRPHRVLSRRQTHPNSSSSCRSATAMRPTRWATAMCGDQVRPPTIVHALTLL</sequence>
<accession>A0A0J0XR12</accession>
<evidence type="ECO:0000313" key="3">
    <source>
        <dbReference type="Proteomes" id="UP000053611"/>
    </source>
</evidence>
<name>A0A0J0XR12_9TREE</name>
<evidence type="ECO:0000256" key="1">
    <source>
        <dbReference type="SAM" id="MobiDB-lite"/>
    </source>
</evidence>